<dbReference type="Pfam" id="PF08669">
    <property type="entry name" value="GCV_T_C"/>
    <property type="match status" value="1"/>
</dbReference>
<evidence type="ECO:0000256" key="2">
    <source>
        <dbReference type="ARBA" id="ARBA00023002"/>
    </source>
</evidence>
<evidence type="ECO:0000259" key="4">
    <source>
        <dbReference type="Pfam" id="PF01571"/>
    </source>
</evidence>
<dbReference type="InterPro" id="IPR006076">
    <property type="entry name" value="FAD-dep_OxRdtase"/>
</dbReference>
<dbReference type="Pfam" id="PF01571">
    <property type="entry name" value="GCV_T"/>
    <property type="match status" value="1"/>
</dbReference>
<dbReference type="SUPFAM" id="SSF51905">
    <property type="entry name" value="FAD/NAD(P)-binding domain"/>
    <property type="match status" value="1"/>
</dbReference>
<evidence type="ECO:0000313" key="8">
    <source>
        <dbReference type="Proteomes" id="UP000244924"/>
    </source>
</evidence>
<dbReference type="RefSeq" id="WP_108852781.1">
    <property type="nucleotide sequence ID" value="NZ_OMOQ01000001.1"/>
</dbReference>
<feature type="domain" description="FAD dependent oxidoreductase central" evidence="6">
    <location>
        <begin position="367"/>
        <end position="421"/>
    </location>
</feature>
<dbReference type="GO" id="GO:0102317">
    <property type="term" value="F:4-methylaminobutyrate oxidase (demethylating) activity"/>
    <property type="evidence" value="ECO:0007669"/>
    <property type="project" value="UniProtKB-EC"/>
</dbReference>
<dbReference type="InterPro" id="IPR036188">
    <property type="entry name" value="FAD/NAD-bd_sf"/>
</dbReference>
<protein>
    <submittedName>
        <fullName evidence="7">4-methylaminobutanoate oxidase (Formaldehyde-forming)</fullName>
        <ecNumber evidence="7">1.5.3.19</ecNumber>
    </submittedName>
</protein>
<dbReference type="Pfam" id="PF01266">
    <property type="entry name" value="DAO"/>
    <property type="match status" value="1"/>
</dbReference>
<dbReference type="PANTHER" id="PTHR43757">
    <property type="entry name" value="AMINOMETHYLTRANSFERASE"/>
    <property type="match status" value="1"/>
</dbReference>
<feature type="domain" description="Aminomethyltransferase C-terminal" evidence="5">
    <location>
        <begin position="720"/>
        <end position="804"/>
    </location>
</feature>
<dbReference type="InterPro" id="IPR006222">
    <property type="entry name" value="GCVT_N"/>
</dbReference>
<dbReference type="EC" id="1.5.3.19" evidence="7"/>
<proteinExistence type="inferred from homology"/>
<dbReference type="SUPFAM" id="SSF54373">
    <property type="entry name" value="FAD-linked reductases, C-terminal domain"/>
    <property type="match status" value="1"/>
</dbReference>
<evidence type="ECO:0000259" key="6">
    <source>
        <dbReference type="Pfam" id="PF16350"/>
    </source>
</evidence>
<organism evidence="7 8">
    <name type="scientific">Albidovulum aquaemixtae</name>
    <dbReference type="NCBI Taxonomy" id="1542388"/>
    <lineage>
        <taxon>Bacteria</taxon>
        <taxon>Pseudomonadati</taxon>
        <taxon>Pseudomonadota</taxon>
        <taxon>Alphaproteobacteria</taxon>
        <taxon>Rhodobacterales</taxon>
        <taxon>Paracoccaceae</taxon>
        <taxon>Albidovulum</taxon>
    </lineage>
</organism>
<dbReference type="Gene3D" id="3.50.50.60">
    <property type="entry name" value="FAD/NAD(P)-binding domain"/>
    <property type="match status" value="1"/>
</dbReference>
<comment type="similarity">
    <text evidence="1">Belongs to the GcvT family.</text>
</comment>
<reference evidence="7 8" key="1">
    <citation type="submission" date="2018-03" db="EMBL/GenBank/DDBJ databases">
        <authorList>
            <person name="Keele B.F."/>
        </authorList>
    </citation>
    <scope>NUCLEOTIDE SEQUENCE [LARGE SCALE GENOMIC DNA]</scope>
    <source>
        <strain evidence="7 8">CECT 8626</strain>
    </source>
</reference>
<sequence>MTLPGHAQVVVIGGGIIGCSTAYHLARDHKADVVLLEQGKLTSGSTWHAAGLVGQLRSSASITRVLKYSVELYKGLAAETGLETGWKMTGCLRLATNQDRWTEYKRLATTARSFGMEMHLVSPEEVKRMWPLMDISDLVGASWLPTDGQASPSDITQSLAKGARMHGARILEGVRVTGFAMNGNRIASVKTDRGGIACETVVNCAGQWARQVGALAGINVPLQPVKHQYIVTEPVAGLSPDAATIRDPDRRTYFKEEVGGLVMGGYEPDPQPWVTGDVPDDWEFRLFDDDFDHFEQHMEQAIARVPALAEVGVKQMINGPESFTPDGNFILGSAPECANMYVGAGFNAFGIASGGGAGWVLAEWAMTGEAPLDLWVVDIRRFSEMHRDRQWVLERTCEAYGKHYTIAYPHEEYTSGRPRITSPLYERLKAHRAVFGSKLGWERPNWFAPAGTEVGDVPSMGRQNWFGPVGEEHAHVRGKVGVFDQSSFAKFEVTGTDAARALDWICANDVTKAPGRLTYTQLLNTRGGIEADLTVAMIAEDRFYIVTGTGFRTHDLAWIEEHLPTGDVAVRDVTEEWGVLSLMGPKARDVLTRVTEADVSNAAFAFGRVREIAINGTRVRALRITYVGELGWELHVPLAATGAVFDALMAAGTSDGIRPVGYRAIESLRLEKGYRAWSSDITPNDTPFEAGLGWAVKMRKNRDFIGRAALEAAAGRLPQKRLAGFAIDGPEAVLLGRETILRDGEPVGYLTSGGYGYTVGRGIGYGYVRHAEGVTDDFLTAGRYELVVANEVVPAEIEVKPFYDPDNRRVRA</sequence>
<feature type="domain" description="FAD dependent oxidoreductase" evidence="3">
    <location>
        <begin position="9"/>
        <end position="364"/>
    </location>
</feature>
<dbReference type="SUPFAM" id="SSF101790">
    <property type="entry name" value="Aminomethyltransferase beta-barrel domain"/>
    <property type="match status" value="1"/>
</dbReference>
<evidence type="ECO:0000259" key="3">
    <source>
        <dbReference type="Pfam" id="PF01266"/>
    </source>
</evidence>
<dbReference type="Pfam" id="PF16350">
    <property type="entry name" value="FAO_M"/>
    <property type="match status" value="1"/>
</dbReference>
<dbReference type="AlphaFoldDB" id="A0A2R8B779"/>
<dbReference type="InterPro" id="IPR032503">
    <property type="entry name" value="FAO_M"/>
</dbReference>
<name>A0A2R8B779_9RHOB</name>
<dbReference type="InterPro" id="IPR013977">
    <property type="entry name" value="GcvT_C"/>
</dbReference>
<gene>
    <name evidence="7" type="primary">abo_3</name>
    <name evidence="7" type="ORF">DEA8626_01997</name>
</gene>
<keyword evidence="2 7" id="KW-0560">Oxidoreductase</keyword>
<dbReference type="EMBL" id="OMOQ01000001">
    <property type="protein sequence ID" value="SPH18459.1"/>
    <property type="molecule type" value="Genomic_DNA"/>
</dbReference>
<evidence type="ECO:0000259" key="5">
    <source>
        <dbReference type="Pfam" id="PF08669"/>
    </source>
</evidence>
<keyword evidence="8" id="KW-1185">Reference proteome</keyword>
<dbReference type="InterPro" id="IPR027266">
    <property type="entry name" value="TrmE/GcvT-like"/>
</dbReference>
<dbReference type="InterPro" id="IPR028896">
    <property type="entry name" value="GcvT/YgfZ/DmdA"/>
</dbReference>
<dbReference type="SUPFAM" id="SSF103025">
    <property type="entry name" value="Folate-binding domain"/>
    <property type="match status" value="1"/>
</dbReference>
<dbReference type="Gene3D" id="3.30.9.10">
    <property type="entry name" value="D-Amino Acid Oxidase, subunit A, domain 2"/>
    <property type="match status" value="1"/>
</dbReference>
<dbReference type="Proteomes" id="UP000244924">
    <property type="component" value="Unassembled WGS sequence"/>
</dbReference>
<evidence type="ECO:0000256" key="1">
    <source>
        <dbReference type="ARBA" id="ARBA00008609"/>
    </source>
</evidence>
<dbReference type="OrthoDB" id="7156675at2"/>
<feature type="domain" description="GCVT N-terminal" evidence="4">
    <location>
        <begin position="424"/>
        <end position="700"/>
    </location>
</feature>
<accession>A0A2R8B779</accession>
<evidence type="ECO:0000313" key="7">
    <source>
        <dbReference type="EMBL" id="SPH18459.1"/>
    </source>
</evidence>
<dbReference type="Gene3D" id="2.40.30.110">
    <property type="entry name" value="Aminomethyltransferase beta-barrel domains"/>
    <property type="match status" value="1"/>
</dbReference>
<dbReference type="PANTHER" id="PTHR43757:SF11">
    <property type="entry name" value="SARCOSINE DEHYDROGENASE"/>
    <property type="match status" value="1"/>
</dbReference>
<dbReference type="Gene3D" id="3.30.70.1400">
    <property type="entry name" value="Aminomethyltransferase beta-barrel domains"/>
    <property type="match status" value="1"/>
</dbReference>
<dbReference type="Gene3D" id="3.30.1360.120">
    <property type="entry name" value="Probable tRNA modification gtpase trme, domain 1"/>
    <property type="match status" value="1"/>
</dbReference>
<dbReference type="InterPro" id="IPR029043">
    <property type="entry name" value="GcvT/YgfZ_C"/>
</dbReference>